<dbReference type="EMBL" id="JANRMS010001850">
    <property type="protein sequence ID" value="KAJ3525788.1"/>
    <property type="molecule type" value="Genomic_DNA"/>
</dbReference>
<comment type="caution">
    <text evidence="1">The sequence shown here is derived from an EMBL/GenBank/DDBJ whole genome shotgun (WGS) entry which is preliminary data.</text>
</comment>
<gene>
    <name evidence="1" type="ORF">NM208_g11487</name>
</gene>
<accession>A0ACC1RSE9</accession>
<organism evidence="1 2">
    <name type="scientific">Fusarium decemcellulare</name>
    <dbReference type="NCBI Taxonomy" id="57161"/>
    <lineage>
        <taxon>Eukaryota</taxon>
        <taxon>Fungi</taxon>
        <taxon>Dikarya</taxon>
        <taxon>Ascomycota</taxon>
        <taxon>Pezizomycotina</taxon>
        <taxon>Sordariomycetes</taxon>
        <taxon>Hypocreomycetidae</taxon>
        <taxon>Hypocreales</taxon>
        <taxon>Nectriaceae</taxon>
        <taxon>Fusarium</taxon>
        <taxon>Fusarium decemcellulare species complex</taxon>
    </lineage>
</organism>
<dbReference type="Proteomes" id="UP001148629">
    <property type="component" value="Unassembled WGS sequence"/>
</dbReference>
<evidence type="ECO:0000313" key="1">
    <source>
        <dbReference type="EMBL" id="KAJ3525788.1"/>
    </source>
</evidence>
<name>A0ACC1RSE9_9HYPO</name>
<protein>
    <submittedName>
        <fullName evidence="1">Uncharacterized protein</fullName>
    </submittedName>
</protein>
<keyword evidence="2" id="KW-1185">Reference proteome</keyword>
<reference evidence="1" key="1">
    <citation type="submission" date="2022-08" db="EMBL/GenBank/DDBJ databases">
        <title>Genome Sequence of Fusarium decemcellulare.</title>
        <authorList>
            <person name="Buettner E."/>
        </authorList>
    </citation>
    <scope>NUCLEOTIDE SEQUENCE</scope>
    <source>
        <strain evidence="1">Babe19</strain>
    </source>
</reference>
<sequence length="691" mass="77689">MNDIRVEEAEDRLKSVQDFPHDSRCTMDSIVIADINPMIESAKEDMTKAQTQRDDWNTKLAEAKRRASSLAEEIKSLAQAAHDLNEILGPMRIEIEQTRHDMRMVEVQEPLQEPSQECHSMCSMQSEETRKLVAGMKRSASDHLGMHQDQLIRMFPVESKQFWQSFNSLARKHRRIDIILPPLQRAQARRQAGGVGGRGKGPPKNVLWIQDDVAQARFALENEIAAQPSFGNGSAADITSDNKTPTPSSVSESASCDTPTTHVIWCGIPTCVDIGAQDQGHFLKLGVDSETAKSNPPPHALSCFSETVLERLEDTLGTAFVSISPQKERIIHQDLATILLAEQTGLISVEHHPWDWMLENMSTGRLKDHIKQISASKIVIYVAYIGGEWTRVKLAWFYEGIGLFEDLFRNLRVYPRREEWRSVTRKLAEVSELDAIAETSKAAWSFRPKLCHGFGVCDLQSQPDELSVRKRTVSDGANNVFFMKGSERDCLACYLNDNDEVSSNNRENVPVQAAIRSKKGPNSTKRGRPKRESEGGDADEPGARYFHMEYIPSLREFGEFRVFICDGSVVATAHTSFTQDGSMLARAAVKDDFSRISGYTTPAEEKEQDLHAFALHQVTRLRQLDSLAFDSLSIGVRLDIGVSEQSPQGRFFCLEVTRFWNAVYFPLRILPDPYIDISLEFGQALAKELSR</sequence>
<proteinExistence type="predicted"/>
<evidence type="ECO:0000313" key="2">
    <source>
        <dbReference type="Proteomes" id="UP001148629"/>
    </source>
</evidence>